<comment type="subcellular location">
    <subcellularLocation>
        <location evidence="1 11">Cell outer membrane</location>
        <topology evidence="1 11">Multi-pass membrane protein</topology>
    </subcellularLocation>
</comment>
<dbReference type="SUPFAM" id="SSF56935">
    <property type="entry name" value="Porins"/>
    <property type="match status" value="1"/>
</dbReference>
<dbReference type="PROSITE" id="PS52016">
    <property type="entry name" value="TONB_DEPENDENT_REC_3"/>
    <property type="match status" value="1"/>
</dbReference>
<dbReference type="Pfam" id="PF00593">
    <property type="entry name" value="TonB_dep_Rec_b-barrel"/>
    <property type="match status" value="1"/>
</dbReference>
<reference evidence="16" key="1">
    <citation type="submission" date="2023-07" db="EMBL/GenBank/DDBJ databases">
        <authorList>
            <person name="Kim M.K."/>
        </authorList>
    </citation>
    <scope>NUCLEOTIDE SEQUENCE</scope>
    <source>
        <strain evidence="16">CA1-15</strain>
    </source>
</reference>
<keyword evidence="16" id="KW-0675">Receptor</keyword>
<dbReference type="Gene3D" id="2.40.170.20">
    <property type="entry name" value="TonB-dependent receptor, beta-barrel domain"/>
    <property type="match status" value="1"/>
</dbReference>
<dbReference type="InterPro" id="IPR000531">
    <property type="entry name" value="Beta-barrel_TonB"/>
</dbReference>
<dbReference type="RefSeq" id="WP_304561963.1">
    <property type="nucleotide sequence ID" value="NZ_JAUQSZ010000010.1"/>
</dbReference>
<evidence type="ECO:0000256" key="13">
    <source>
        <dbReference type="SAM" id="SignalP"/>
    </source>
</evidence>
<protein>
    <submittedName>
        <fullName evidence="16">TonB-dependent receptor</fullName>
    </submittedName>
</protein>
<sequence length="777" mass="83952">MALSVFRIGSSVAALGAALCAAPLLAAAPDQVAPTDPAGTPAPAVGPAAPEPATIGDIVVTANKRAENVQKVPLAVSVLSPAQLQTSGATQFQDLGRVSPSLVVRPAEQPVNSNVSLRGVGTFAFGIGVESSVAVLVDEVPLAFSARAFTDLPDVERIEVLRGPQSTLYGKSASAGLINIITRNPTDTFRLHANAMATTDSEYGANFSASGPISDTVGYVVSAAYSKWDGNVKNLFNGKDTNGREAFNTRAKIRWEPTSDISLTLSGNYVNGNTTVARPFVNVSPTALFRNTAGLTLPVVMPGVTISRSNQNISNNLDSRTRYEGYGGNFRAEIGLGEMTLTSITSYDNFHLYDYLDQDDTSYSGTLGNNNQIGEFKEHMVTQEVRLQSPASKPFRYTVGVYYADVNFARPFVRGPYFSLANWNATSESRQIAGFAQADWEFLPQLTATGGVRVQNEKVEYTYRDNLAVAPAPSFFSGNAEDTAVTWKASLRYEVTPDLMFFGTYATGYKGQTYDLTTGFNANRAAAGPIKPERSRDMELGARMQFFERRLTANLTLFNTDYDNLQAQSIETLADGTSNYRLTNVGGLNTKGIELETTARLGSDLNLTGSVTYLDAKYTSFPVAQCYPLQTVATGCVAAVPATPTTPAVPAYQNLTGTRAVQAPEWKFAFSADYSPSLGGNLKGIAQLNWQYQSDVQYAARDPELFQAGYHIVNIGLGVRDADRRWEIVGFINNLFDQQYFPALVNTAGNFGNQIATQAILPRDFRRYGGVRLALNF</sequence>
<keyword evidence="6" id="KW-0408">Iron</keyword>
<keyword evidence="8 12" id="KW-0798">TonB box</keyword>
<comment type="caution">
    <text evidence="16">The sequence shown here is derived from an EMBL/GenBank/DDBJ whole genome shotgun (WGS) entry which is preliminary data.</text>
</comment>
<evidence type="ECO:0000313" key="16">
    <source>
        <dbReference type="EMBL" id="MDO7843505.1"/>
    </source>
</evidence>
<feature type="chain" id="PRO_5046744806" evidence="13">
    <location>
        <begin position="27"/>
        <end position="777"/>
    </location>
</feature>
<dbReference type="Proteomes" id="UP001176468">
    <property type="component" value="Unassembled WGS sequence"/>
</dbReference>
<evidence type="ECO:0000256" key="11">
    <source>
        <dbReference type="PROSITE-ProRule" id="PRU01360"/>
    </source>
</evidence>
<dbReference type="EMBL" id="JAUQSZ010000010">
    <property type="protein sequence ID" value="MDO7843505.1"/>
    <property type="molecule type" value="Genomic_DNA"/>
</dbReference>
<dbReference type="CDD" id="cd01347">
    <property type="entry name" value="ligand_gated_channel"/>
    <property type="match status" value="1"/>
</dbReference>
<evidence type="ECO:0000313" key="17">
    <source>
        <dbReference type="Proteomes" id="UP001176468"/>
    </source>
</evidence>
<evidence type="ECO:0000259" key="14">
    <source>
        <dbReference type="Pfam" id="PF00593"/>
    </source>
</evidence>
<evidence type="ECO:0000256" key="8">
    <source>
        <dbReference type="ARBA" id="ARBA00023077"/>
    </source>
</evidence>
<accession>A0ABT9A115</accession>
<dbReference type="PANTHER" id="PTHR32552:SF81">
    <property type="entry name" value="TONB-DEPENDENT OUTER MEMBRANE RECEPTOR"/>
    <property type="match status" value="1"/>
</dbReference>
<keyword evidence="9 11" id="KW-0472">Membrane</keyword>
<keyword evidence="2 11" id="KW-0813">Transport</keyword>
<feature type="signal peptide" evidence="13">
    <location>
        <begin position="1"/>
        <end position="26"/>
    </location>
</feature>
<keyword evidence="3 11" id="KW-1134">Transmembrane beta strand</keyword>
<evidence type="ECO:0000256" key="5">
    <source>
        <dbReference type="ARBA" id="ARBA00022692"/>
    </source>
</evidence>
<dbReference type="PANTHER" id="PTHR32552">
    <property type="entry name" value="FERRICHROME IRON RECEPTOR-RELATED"/>
    <property type="match status" value="1"/>
</dbReference>
<evidence type="ECO:0000256" key="9">
    <source>
        <dbReference type="ARBA" id="ARBA00023136"/>
    </source>
</evidence>
<evidence type="ECO:0000256" key="12">
    <source>
        <dbReference type="RuleBase" id="RU003357"/>
    </source>
</evidence>
<gene>
    <name evidence="16" type="ORF">Q5H94_14315</name>
</gene>
<keyword evidence="13" id="KW-0732">Signal</keyword>
<evidence type="ECO:0000256" key="10">
    <source>
        <dbReference type="ARBA" id="ARBA00023237"/>
    </source>
</evidence>
<evidence type="ECO:0000256" key="7">
    <source>
        <dbReference type="ARBA" id="ARBA00023065"/>
    </source>
</evidence>
<feature type="domain" description="TonB-dependent receptor plug" evidence="15">
    <location>
        <begin position="69"/>
        <end position="176"/>
    </location>
</feature>
<keyword evidence="5 11" id="KW-0812">Transmembrane</keyword>
<keyword evidence="10 11" id="KW-0998">Cell outer membrane</keyword>
<evidence type="ECO:0000256" key="2">
    <source>
        <dbReference type="ARBA" id="ARBA00022448"/>
    </source>
</evidence>
<organism evidence="16 17">
    <name type="scientific">Sphingomonas immobilis</name>
    <dbReference type="NCBI Taxonomy" id="3063997"/>
    <lineage>
        <taxon>Bacteria</taxon>
        <taxon>Pseudomonadati</taxon>
        <taxon>Pseudomonadota</taxon>
        <taxon>Alphaproteobacteria</taxon>
        <taxon>Sphingomonadales</taxon>
        <taxon>Sphingomonadaceae</taxon>
        <taxon>Sphingomonas</taxon>
    </lineage>
</organism>
<keyword evidence="7" id="KW-0406">Ion transport</keyword>
<keyword evidence="17" id="KW-1185">Reference proteome</keyword>
<dbReference type="Pfam" id="PF07715">
    <property type="entry name" value="Plug"/>
    <property type="match status" value="1"/>
</dbReference>
<evidence type="ECO:0000256" key="3">
    <source>
        <dbReference type="ARBA" id="ARBA00022452"/>
    </source>
</evidence>
<keyword evidence="4" id="KW-0410">Iron transport</keyword>
<comment type="similarity">
    <text evidence="11 12">Belongs to the TonB-dependent receptor family.</text>
</comment>
<dbReference type="InterPro" id="IPR012910">
    <property type="entry name" value="Plug_dom"/>
</dbReference>
<name>A0ABT9A115_9SPHN</name>
<dbReference type="InterPro" id="IPR036942">
    <property type="entry name" value="Beta-barrel_TonB_sf"/>
</dbReference>
<evidence type="ECO:0000256" key="4">
    <source>
        <dbReference type="ARBA" id="ARBA00022496"/>
    </source>
</evidence>
<proteinExistence type="inferred from homology"/>
<evidence type="ECO:0000256" key="6">
    <source>
        <dbReference type="ARBA" id="ARBA00023004"/>
    </source>
</evidence>
<evidence type="ECO:0000256" key="1">
    <source>
        <dbReference type="ARBA" id="ARBA00004571"/>
    </source>
</evidence>
<evidence type="ECO:0000259" key="15">
    <source>
        <dbReference type="Pfam" id="PF07715"/>
    </source>
</evidence>
<feature type="domain" description="TonB-dependent receptor-like beta-barrel" evidence="14">
    <location>
        <begin position="294"/>
        <end position="735"/>
    </location>
</feature>
<dbReference type="InterPro" id="IPR039426">
    <property type="entry name" value="TonB-dep_rcpt-like"/>
</dbReference>